<proteinExistence type="predicted"/>
<keyword evidence="2" id="KW-1185">Reference proteome</keyword>
<organism evidence="1 2">
    <name type="scientific">Reticulomyxa filosa</name>
    <dbReference type="NCBI Taxonomy" id="46433"/>
    <lineage>
        <taxon>Eukaryota</taxon>
        <taxon>Sar</taxon>
        <taxon>Rhizaria</taxon>
        <taxon>Retaria</taxon>
        <taxon>Foraminifera</taxon>
        <taxon>Monothalamids</taxon>
        <taxon>Reticulomyxidae</taxon>
        <taxon>Reticulomyxa</taxon>
    </lineage>
</organism>
<dbReference type="AlphaFoldDB" id="X6M238"/>
<feature type="non-terminal residue" evidence="1">
    <location>
        <position position="1"/>
    </location>
</feature>
<name>X6M238_RETFI</name>
<dbReference type="OrthoDB" id="4379184at2759"/>
<protein>
    <submittedName>
        <fullName evidence="1">Uncharacterized protein</fullName>
    </submittedName>
</protein>
<gene>
    <name evidence="1" type="ORF">RFI_29725</name>
</gene>
<accession>X6M238</accession>
<reference evidence="1 2" key="1">
    <citation type="journal article" date="2013" name="Curr. Biol.">
        <title>The Genome of the Foraminiferan Reticulomyxa filosa.</title>
        <authorList>
            <person name="Glockner G."/>
            <person name="Hulsmann N."/>
            <person name="Schleicher M."/>
            <person name="Noegel A.A."/>
            <person name="Eichinger L."/>
            <person name="Gallinger C."/>
            <person name="Pawlowski J."/>
            <person name="Sierra R."/>
            <person name="Euteneuer U."/>
            <person name="Pillet L."/>
            <person name="Moustafa A."/>
            <person name="Platzer M."/>
            <person name="Groth M."/>
            <person name="Szafranski K."/>
            <person name="Schliwa M."/>
        </authorList>
    </citation>
    <scope>NUCLEOTIDE SEQUENCE [LARGE SCALE GENOMIC DNA]</scope>
</reference>
<sequence>TYAHNINKANKIRRACDISNLIGGNATIHTQIEGKLKQVKIFVKDDKIIRNTSILKTLKKTYGHFAIPIKKAWDNVHHFCSTSIVFENEKVEDIYNLAKIWYGKHLDPDWKKGLCLRHFNFPKVYKNFDYVFSFFVIENYKILFKKIDSCVYQCLWNLSIFFNLITGLLTKTAWCFNAALKSKSKSGFHVEKKVKKNVKFIYTHSDFTKELFNKQNKYSILTKDFF</sequence>
<dbReference type="Proteomes" id="UP000023152">
    <property type="component" value="Unassembled WGS sequence"/>
</dbReference>
<evidence type="ECO:0000313" key="1">
    <source>
        <dbReference type="EMBL" id="ETO07661.1"/>
    </source>
</evidence>
<evidence type="ECO:0000313" key="2">
    <source>
        <dbReference type="Proteomes" id="UP000023152"/>
    </source>
</evidence>
<dbReference type="EMBL" id="ASPP01025887">
    <property type="protein sequence ID" value="ETO07661.1"/>
    <property type="molecule type" value="Genomic_DNA"/>
</dbReference>
<comment type="caution">
    <text evidence="1">The sequence shown here is derived from an EMBL/GenBank/DDBJ whole genome shotgun (WGS) entry which is preliminary data.</text>
</comment>